<gene>
    <name evidence="1" type="ORF">F5148DRAFT_1336079</name>
</gene>
<dbReference type="Proteomes" id="UP001207468">
    <property type="component" value="Unassembled WGS sequence"/>
</dbReference>
<sequence length="264" mass="28954">MMLFQNAMTFLDAPSQERVRRFHHRADACRCLIGRLLPRVLLSEQRGVSAEKIHFATTGAGKPYFASISFTHFVADFGPPPIAFNVSHDNELVAMASAPGEHGPPAFLIGVDVMMVQVPTRGAEEGLTDAEKHLVWGDVPENEALSRFYLIWTIKEAYIKAIGLGLGFEPSRIEYNMQPNTVAVDGEVATGWRFETSEVMVNEKAYRITVAQFVGSGNGSGTVVPLVQGQIVYSGASCFVRKALHQLKELERDDAGNNATRDGK</sequence>
<keyword evidence="2" id="KW-1185">Reference proteome</keyword>
<reference evidence="1" key="1">
    <citation type="submission" date="2021-03" db="EMBL/GenBank/DDBJ databases">
        <title>Evolutionary priming and transition to the ectomycorrhizal habit in an iconic lineage of mushroom-forming fungi: is preadaptation a requirement?</title>
        <authorList>
            <consortium name="DOE Joint Genome Institute"/>
            <person name="Looney B.P."/>
            <person name="Miyauchi S."/>
            <person name="Morin E."/>
            <person name="Drula E."/>
            <person name="Courty P.E."/>
            <person name="Chicoki N."/>
            <person name="Fauchery L."/>
            <person name="Kohler A."/>
            <person name="Kuo A."/>
            <person name="LaButti K."/>
            <person name="Pangilinan J."/>
            <person name="Lipzen A."/>
            <person name="Riley R."/>
            <person name="Andreopoulos W."/>
            <person name="He G."/>
            <person name="Johnson J."/>
            <person name="Barry K.W."/>
            <person name="Grigoriev I.V."/>
            <person name="Nagy L."/>
            <person name="Hibbett D."/>
            <person name="Henrissat B."/>
            <person name="Matheny P.B."/>
            <person name="Labbe J."/>
            <person name="Martin A.F."/>
        </authorList>
    </citation>
    <scope>NUCLEOTIDE SEQUENCE</scope>
    <source>
        <strain evidence="1">BPL698</strain>
    </source>
</reference>
<keyword evidence="1" id="KW-0808">Transferase</keyword>
<evidence type="ECO:0000313" key="1">
    <source>
        <dbReference type="EMBL" id="KAI9510442.1"/>
    </source>
</evidence>
<evidence type="ECO:0000313" key="2">
    <source>
        <dbReference type="Proteomes" id="UP001207468"/>
    </source>
</evidence>
<protein>
    <submittedName>
        <fullName evidence="1">4'-phosphopantetheinyl transferase superfamily</fullName>
    </submittedName>
</protein>
<accession>A0ACC0UG15</accession>
<name>A0ACC0UG15_9AGAM</name>
<proteinExistence type="predicted"/>
<comment type="caution">
    <text evidence="1">The sequence shown here is derived from an EMBL/GenBank/DDBJ whole genome shotgun (WGS) entry which is preliminary data.</text>
</comment>
<organism evidence="1 2">
    <name type="scientific">Russula earlei</name>
    <dbReference type="NCBI Taxonomy" id="71964"/>
    <lineage>
        <taxon>Eukaryota</taxon>
        <taxon>Fungi</taxon>
        <taxon>Dikarya</taxon>
        <taxon>Basidiomycota</taxon>
        <taxon>Agaricomycotina</taxon>
        <taxon>Agaricomycetes</taxon>
        <taxon>Russulales</taxon>
        <taxon>Russulaceae</taxon>
        <taxon>Russula</taxon>
    </lineage>
</organism>
<dbReference type="EMBL" id="JAGFNK010000042">
    <property type="protein sequence ID" value="KAI9510442.1"/>
    <property type="molecule type" value="Genomic_DNA"/>
</dbReference>